<dbReference type="Proteomes" id="UP000828390">
    <property type="component" value="Unassembled WGS sequence"/>
</dbReference>
<feature type="chain" id="PRO_5039719974" evidence="1">
    <location>
        <begin position="21"/>
        <end position="60"/>
    </location>
</feature>
<feature type="signal peptide" evidence="1">
    <location>
        <begin position="1"/>
        <end position="20"/>
    </location>
</feature>
<evidence type="ECO:0000313" key="3">
    <source>
        <dbReference type="Proteomes" id="UP000828390"/>
    </source>
</evidence>
<keyword evidence="3" id="KW-1185">Reference proteome</keyword>
<accession>A0A9D4D7R5</accession>
<organism evidence="2 3">
    <name type="scientific">Dreissena polymorpha</name>
    <name type="common">Zebra mussel</name>
    <name type="synonym">Mytilus polymorpha</name>
    <dbReference type="NCBI Taxonomy" id="45954"/>
    <lineage>
        <taxon>Eukaryota</taxon>
        <taxon>Metazoa</taxon>
        <taxon>Spiralia</taxon>
        <taxon>Lophotrochozoa</taxon>
        <taxon>Mollusca</taxon>
        <taxon>Bivalvia</taxon>
        <taxon>Autobranchia</taxon>
        <taxon>Heteroconchia</taxon>
        <taxon>Euheterodonta</taxon>
        <taxon>Imparidentia</taxon>
        <taxon>Neoheterodontei</taxon>
        <taxon>Myida</taxon>
        <taxon>Dreissenoidea</taxon>
        <taxon>Dreissenidae</taxon>
        <taxon>Dreissena</taxon>
    </lineage>
</organism>
<keyword evidence="1" id="KW-0732">Signal</keyword>
<evidence type="ECO:0000256" key="1">
    <source>
        <dbReference type="SAM" id="SignalP"/>
    </source>
</evidence>
<name>A0A9D4D7R5_DREPO</name>
<sequence>MHGRLKWLICAALAATVVFSLMTDFDQVALWFHHTVKETEIKSTSTQTAGNVHQPVTPSW</sequence>
<reference evidence="2" key="2">
    <citation type="submission" date="2020-11" db="EMBL/GenBank/DDBJ databases">
        <authorList>
            <person name="McCartney M.A."/>
            <person name="Auch B."/>
            <person name="Kono T."/>
            <person name="Mallez S."/>
            <person name="Becker A."/>
            <person name="Gohl D.M."/>
            <person name="Silverstein K.A.T."/>
            <person name="Koren S."/>
            <person name="Bechman K.B."/>
            <person name="Herman A."/>
            <person name="Abrahante J.E."/>
            <person name="Garbe J."/>
        </authorList>
    </citation>
    <scope>NUCLEOTIDE SEQUENCE</scope>
    <source>
        <strain evidence="2">Duluth1</strain>
        <tissue evidence="2">Whole animal</tissue>
    </source>
</reference>
<comment type="caution">
    <text evidence="2">The sequence shown here is derived from an EMBL/GenBank/DDBJ whole genome shotgun (WGS) entry which is preliminary data.</text>
</comment>
<evidence type="ECO:0000313" key="2">
    <source>
        <dbReference type="EMBL" id="KAH3739431.1"/>
    </source>
</evidence>
<protein>
    <submittedName>
        <fullName evidence="2">Uncharacterized protein</fullName>
    </submittedName>
</protein>
<proteinExistence type="predicted"/>
<dbReference type="EMBL" id="JAIWYP010000011">
    <property type="protein sequence ID" value="KAH3739431.1"/>
    <property type="molecule type" value="Genomic_DNA"/>
</dbReference>
<dbReference type="AlphaFoldDB" id="A0A9D4D7R5"/>
<reference evidence="2" key="1">
    <citation type="journal article" date="2019" name="bioRxiv">
        <title>The Genome of the Zebra Mussel, Dreissena polymorpha: A Resource for Invasive Species Research.</title>
        <authorList>
            <person name="McCartney M.A."/>
            <person name="Auch B."/>
            <person name="Kono T."/>
            <person name="Mallez S."/>
            <person name="Zhang Y."/>
            <person name="Obille A."/>
            <person name="Becker A."/>
            <person name="Abrahante J.E."/>
            <person name="Garbe J."/>
            <person name="Badalamenti J.P."/>
            <person name="Herman A."/>
            <person name="Mangelson H."/>
            <person name="Liachko I."/>
            <person name="Sullivan S."/>
            <person name="Sone E.D."/>
            <person name="Koren S."/>
            <person name="Silverstein K.A.T."/>
            <person name="Beckman K.B."/>
            <person name="Gohl D.M."/>
        </authorList>
    </citation>
    <scope>NUCLEOTIDE SEQUENCE</scope>
    <source>
        <strain evidence="2">Duluth1</strain>
        <tissue evidence="2">Whole animal</tissue>
    </source>
</reference>
<gene>
    <name evidence="2" type="ORF">DPMN_046083</name>
</gene>